<feature type="transmembrane region" description="Helical" evidence="7">
    <location>
        <begin position="68"/>
        <end position="90"/>
    </location>
</feature>
<evidence type="ECO:0000256" key="4">
    <source>
        <dbReference type="ARBA" id="ARBA00022989"/>
    </source>
</evidence>
<name>A0A1Z1MLM3_9FLOR</name>
<dbReference type="RefSeq" id="YP_009397573.1">
    <property type="nucleotide sequence ID" value="NC_035288.1"/>
</dbReference>
<dbReference type="GO" id="GO:0017004">
    <property type="term" value="P:cytochrome complex assembly"/>
    <property type="evidence" value="ECO:0007669"/>
    <property type="project" value="UniProtKB-UniRule"/>
</dbReference>
<keyword evidence="2 6" id="KW-0812">Transmembrane</keyword>
<dbReference type="PANTHER" id="PTHR31566:SF0">
    <property type="entry name" value="CYTOCHROME C BIOGENESIS PROTEIN CCS1, CHLOROPLASTIC"/>
    <property type="match status" value="1"/>
</dbReference>
<reference evidence="9" key="1">
    <citation type="journal article" date="2017" name="J. Phycol.">
        <title>Analysis of chloroplast genomes and a supermatrix inform reclassification of the Rhodomelaceae (Rhodophyta).</title>
        <authorList>
            <person name="Diaz-Tapia P."/>
            <person name="Maggs C.A."/>
            <person name="West J.A."/>
            <person name="Verbruggen H."/>
        </authorList>
    </citation>
    <scope>NUCLEOTIDE SEQUENCE</scope>
    <source>
        <strain evidence="9">PD1107</strain>
    </source>
</reference>
<comment type="subcellular location">
    <subcellularLocation>
        <location evidence="1">Membrane</location>
        <topology evidence="1">Multi-pass membrane protein</topology>
    </subcellularLocation>
    <subcellularLocation>
        <location evidence="6">Plastid</location>
        <location evidence="6">Chloroplast thylakoid membrane</location>
        <topology evidence="6">Multi-pass membrane protein</topology>
    </subcellularLocation>
</comment>
<feature type="transmembrane region" description="Helical" evidence="7">
    <location>
        <begin position="366"/>
        <end position="386"/>
    </location>
</feature>
<evidence type="ECO:0000256" key="5">
    <source>
        <dbReference type="ARBA" id="ARBA00023136"/>
    </source>
</evidence>
<keyword evidence="4 6" id="KW-1133">Transmembrane helix</keyword>
<evidence type="ECO:0000256" key="6">
    <source>
        <dbReference type="HAMAP-Rule" id="MF_01392"/>
    </source>
</evidence>
<feature type="transmembrane region" description="Helical" evidence="7">
    <location>
        <begin position="156"/>
        <end position="182"/>
    </location>
</feature>
<gene>
    <name evidence="6 9" type="primary">ccs1</name>
</gene>
<dbReference type="EMBL" id="MF101444">
    <property type="protein sequence ID" value="ARW66759.1"/>
    <property type="molecule type" value="Genomic_DNA"/>
</dbReference>
<dbReference type="HAMAP" id="MF_01392">
    <property type="entry name" value="CytC_Ccs1"/>
    <property type="match status" value="1"/>
</dbReference>
<feature type="transmembrane region" description="Helical" evidence="7">
    <location>
        <begin position="123"/>
        <end position="141"/>
    </location>
</feature>
<evidence type="ECO:0000259" key="8">
    <source>
        <dbReference type="Pfam" id="PF05140"/>
    </source>
</evidence>
<dbReference type="Pfam" id="PF05140">
    <property type="entry name" value="ResB"/>
    <property type="match status" value="2"/>
</dbReference>
<keyword evidence="5 6" id="KW-0472">Membrane</keyword>
<evidence type="ECO:0000256" key="3">
    <source>
        <dbReference type="ARBA" id="ARBA00022748"/>
    </source>
</evidence>
<comment type="function">
    <text evidence="6">Required during biogenesis of c-type cytochromes (cytochrome c6 and cytochrome f) at the step of heme attachment.</text>
</comment>
<evidence type="ECO:0000256" key="2">
    <source>
        <dbReference type="ARBA" id="ARBA00022692"/>
    </source>
</evidence>
<dbReference type="AlphaFoldDB" id="A0A1Z1MLM3"/>
<feature type="domain" description="ResB-like" evidence="8">
    <location>
        <begin position="337"/>
        <end position="414"/>
    </location>
</feature>
<comment type="subunit">
    <text evidence="6">May interact with CcsA.</text>
</comment>
<dbReference type="GeneID" id="33359959"/>
<sequence length="441" mass="51442">MNKNFFWKSLKRLANLNFSIFILSTIIICCFLGSIIEQDKNFVYYEINYPKYNFVINFLGIDHIFSTWWFILILTILIFSLIACTFSTQLPSLKNARRWKFIYKSSDNPTNKFFLKYRYSSKYSFINIIYSLVRLNFFVFYRNGSIYSYKGLYGRIAPVFVHCSIIAILIGSLISVSCGFVVQEIVPQGEIFHFKNILHAGFCSNLPLDIFFRVNHFSIKYNSNGSIGQFLSVISVYLQNQIIFKSKIISVNNPLNMRSITIYQTDWQIMAMRIGLGENLIIQQRIIKTNINGKSCWLSSFRIDENNQIFFLLFSLDSQILICDNNGLILNRVNLNEKFYVNNVSLKVYDVMTNTGLQAKIDPGIVIVYFGFFIMMLSTFISYISYSQIWIYGSLISLQFLGSTNRASLFFEQDISYLNVIYSYYLKYITHDISKVNNVLM</sequence>
<organism evidence="9">
    <name type="scientific">Dipterosiphonia australica</name>
    <dbReference type="NCBI Taxonomy" id="2007208"/>
    <lineage>
        <taxon>Eukaryota</taxon>
        <taxon>Rhodophyta</taxon>
        <taxon>Florideophyceae</taxon>
        <taxon>Rhodymeniophycidae</taxon>
        <taxon>Ceramiales</taxon>
        <taxon>Rhodomelaceae</taxon>
        <taxon>Herposiphonieae</taxon>
        <taxon>Dipterosiphonia</taxon>
    </lineage>
</organism>
<keyword evidence="3 6" id="KW-0201">Cytochrome c-type biogenesis</keyword>
<dbReference type="InterPro" id="IPR007816">
    <property type="entry name" value="ResB-like_domain"/>
</dbReference>
<keyword evidence="9" id="KW-0934">Plastid</keyword>
<dbReference type="PANTHER" id="PTHR31566">
    <property type="entry name" value="CYTOCHROME C BIOGENESIS PROTEIN CCS1, CHLOROPLASTIC"/>
    <property type="match status" value="1"/>
</dbReference>
<evidence type="ECO:0000256" key="1">
    <source>
        <dbReference type="ARBA" id="ARBA00004141"/>
    </source>
</evidence>
<dbReference type="GO" id="GO:0009535">
    <property type="term" value="C:chloroplast thylakoid membrane"/>
    <property type="evidence" value="ECO:0007669"/>
    <property type="project" value="UniProtKB-SubCell"/>
</dbReference>
<feature type="domain" description="ResB-like" evidence="8">
    <location>
        <begin position="17"/>
        <end position="270"/>
    </location>
</feature>
<feature type="transmembrane region" description="Helical" evidence="7">
    <location>
        <begin position="12"/>
        <end position="36"/>
    </location>
</feature>
<protein>
    <recommendedName>
        <fullName evidence="6">Cytochrome c biogenesis protein Ccs1</fullName>
    </recommendedName>
</protein>
<evidence type="ECO:0000256" key="7">
    <source>
        <dbReference type="SAM" id="Phobius"/>
    </source>
</evidence>
<geneLocation type="chloroplast" evidence="9"/>
<dbReference type="InterPro" id="IPR023494">
    <property type="entry name" value="Cyt_c_bgen_Ccs1/CcsB/ResB"/>
</dbReference>
<keyword evidence="6" id="KW-0793">Thylakoid</keyword>
<comment type="similarity">
    <text evidence="6">Belongs to the Ccs1/CcsB family.</text>
</comment>
<proteinExistence type="inferred from homology"/>
<evidence type="ECO:0000313" key="9">
    <source>
        <dbReference type="EMBL" id="ARW66759.1"/>
    </source>
</evidence>
<accession>A0A1Z1MLM3</accession>
<keyword evidence="9" id="KW-0150">Chloroplast</keyword>